<keyword evidence="2" id="KW-0812">Transmembrane</keyword>
<evidence type="ECO:0000313" key="3">
    <source>
        <dbReference type="EMBL" id="SOD79549.1"/>
    </source>
</evidence>
<organism evidence="3 4">
    <name type="scientific">Spirosoma fluviale</name>
    <dbReference type="NCBI Taxonomy" id="1597977"/>
    <lineage>
        <taxon>Bacteria</taxon>
        <taxon>Pseudomonadati</taxon>
        <taxon>Bacteroidota</taxon>
        <taxon>Cytophagia</taxon>
        <taxon>Cytophagales</taxon>
        <taxon>Cytophagaceae</taxon>
        <taxon>Spirosoma</taxon>
    </lineage>
</organism>
<sequence length="111" mass="12492">MSWGLICTEVQRIQVMQRRNFPSILLYGFGLALALSLGFNGFLLYEQSQRLGLYEYESGYTAHPIDLVAWQQQLSDCKRANEQKDSLISRLEQGPATPPGQAAIVSHMSSR</sequence>
<protein>
    <submittedName>
        <fullName evidence="3">Uncharacterized protein</fullName>
    </submittedName>
</protein>
<dbReference type="EMBL" id="OCNH01000001">
    <property type="protein sequence ID" value="SOD79549.1"/>
    <property type="molecule type" value="Genomic_DNA"/>
</dbReference>
<proteinExistence type="predicted"/>
<evidence type="ECO:0000256" key="2">
    <source>
        <dbReference type="SAM" id="Phobius"/>
    </source>
</evidence>
<feature type="region of interest" description="Disordered" evidence="1">
    <location>
        <begin position="88"/>
        <end position="111"/>
    </location>
</feature>
<keyword evidence="2" id="KW-0472">Membrane</keyword>
<dbReference type="AlphaFoldDB" id="A0A286F983"/>
<evidence type="ECO:0000256" key="1">
    <source>
        <dbReference type="SAM" id="MobiDB-lite"/>
    </source>
</evidence>
<evidence type="ECO:0000313" key="4">
    <source>
        <dbReference type="Proteomes" id="UP000219452"/>
    </source>
</evidence>
<reference evidence="4" key="1">
    <citation type="submission" date="2017-09" db="EMBL/GenBank/DDBJ databases">
        <authorList>
            <person name="Varghese N."/>
            <person name="Submissions S."/>
        </authorList>
    </citation>
    <scope>NUCLEOTIDE SEQUENCE [LARGE SCALE GENOMIC DNA]</scope>
    <source>
        <strain evidence="4">DSM 29961</strain>
    </source>
</reference>
<feature type="transmembrane region" description="Helical" evidence="2">
    <location>
        <begin position="24"/>
        <end position="45"/>
    </location>
</feature>
<dbReference type="OrthoDB" id="962467at2"/>
<dbReference type="Proteomes" id="UP000219452">
    <property type="component" value="Unassembled WGS sequence"/>
</dbReference>
<keyword evidence="4" id="KW-1185">Reference proteome</keyword>
<accession>A0A286F983</accession>
<name>A0A286F983_9BACT</name>
<gene>
    <name evidence="3" type="ORF">SAMN06269250_0996</name>
</gene>
<keyword evidence="2" id="KW-1133">Transmembrane helix</keyword>